<feature type="compositionally biased region" description="Polar residues" evidence="1">
    <location>
        <begin position="9"/>
        <end position="46"/>
    </location>
</feature>
<dbReference type="AlphaFoldDB" id="A0A132B8T9"/>
<feature type="region of interest" description="Disordered" evidence="1">
    <location>
        <begin position="1"/>
        <end position="150"/>
    </location>
</feature>
<keyword evidence="3" id="KW-1185">Reference proteome</keyword>
<protein>
    <submittedName>
        <fullName evidence="2">Uncharacterized protein</fullName>
    </submittedName>
</protein>
<gene>
    <name evidence="2" type="ORF">LY89DRAFT_741779</name>
</gene>
<dbReference type="RefSeq" id="XP_018062764.1">
    <property type="nucleotide sequence ID" value="XM_018220754.1"/>
</dbReference>
<feature type="compositionally biased region" description="Polar residues" evidence="1">
    <location>
        <begin position="121"/>
        <end position="146"/>
    </location>
</feature>
<feature type="compositionally biased region" description="Polar residues" evidence="1">
    <location>
        <begin position="57"/>
        <end position="67"/>
    </location>
</feature>
<proteinExistence type="predicted"/>
<feature type="compositionally biased region" description="Polar residues" evidence="1">
    <location>
        <begin position="74"/>
        <end position="114"/>
    </location>
</feature>
<accession>A0A132B8T9</accession>
<evidence type="ECO:0000313" key="2">
    <source>
        <dbReference type="EMBL" id="KUJ08409.1"/>
    </source>
</evidence>
<sequence length="308" mass="34878">MADKKYSPSGDTPSNNTSYYPDTSHDLSQTYAPTPAISQPPSSTFRAQPEAGAFMSLNRNQPFSTISDPRVYQGNVTSSRPPQSPRSLHQNIPRPSNQLSTNEGRSGMMSQTSEPYAASLSHPTQVASDTSMSTTPNRSLPATLQRPTAPRPRELLEHEIRHIILFYQQVYPSAGVPSTLVAKRWWYAKKDDLTFYKQFNDFRKENETPEEKSKRVQANKEDSDADDQYRLDTRVYQSKMQKAGRVDPVKKAAKQAQLEQWGETEEERREGWRLAKLQGGAPEQVRRIQPSSRKRKRGDDGNSNDEEA</sequence>
<reference evidence="2 3" key="1">
    <citation type="submission" date="2015-10" db="EMBL/GenBank/DDBJ databases">
        <title>Full genome of DAOMC 229536 Phialocephala scopiformis, a fungal endophyte of spruce producing the potent anti-insectan compound rugulosin.</title>
        <authorList>
            <consortium name="DOE Joint Genome Institute"/>
            <person name="Walker A.K."/>
            <person name="Frasz S.L."/>
            <person name="Seifert K.A."/>
            <person name="Miller J.D."/>
            <person name="Mondo S.J."/>
            <person name="Labutti K."/>
            <person name="Lipzen A."/>
            <person name="Dockter R."/>
            <person name="Kennedy M."/>
            <person name="Grigoriev I.V."/>
            <person name="Spatafora J.W."/>
        </authorList>
    </citation>
    <scope>NUCLEOTIDE SEQUENCE [LARGE SCALE GENOMIC DNA]</scope>
    <source>
        <strain evidence="2 3">CBS 120377</strain>
    </source>
</reference>
<feature type="compositionally biased region" description="Basic and acidic residues" evidence="1">
    <location>
        <begin position="205"/>
        <end position="233"/>
    </location>
</feature>
<name>A0A132B8T9_MOLSC</name>
<dbReference type="Proteomes" id="UP000070700">
    <property type="component" value="Unassembled WGS sequence"/>
</dbReference>
<evidence type="ECO:0000313" key="3">
    <source>
        <dbReference type="Proteomes" id="UP000070700"/>
    </source>
</evidence>
<dbReference type="KEGG" id="psco:LY89DRAFT_741779"/>
<dbReference type="GeneID" id="28830480"/>
<dbReference type="EMBL" id="KQ947435">
    <property type="protein sequence ID" value="KUJ08409.1"/>
    <property type="molecule type" value="Genomic_DNA"/>
</dbReference>
<dbReference type="InParanoid" id="A0A132B8T9"/>
<evidence type="ECO:0000256" key="1">
    <source>
        <dbReference type="SAM" id="MobiDB-lite"/>
    </source>
</evidence>
<organism evidence="2 3">
    <name type="scientific">Mollisia scopiformis</name>
    <name type="common">Conifer needle endophyte fungus</name>
    <name type="synonym">Phialocephala scopiformis</name>
    <dbReference type="NCBI Taxonomy" id="149040"/>
    <lineage>
        <taxon>Eukaryota</taxon>
        <taxon>Fungi</taxon>
        <taxon>Dikarya</taxon>
        <taxon>Ascomycota</taxon>
        <taxon>Pezizomycotina</taxon>
        <taxon>Leotiomycetes</taxon>
        <taxon>Helotiales</taxon>
        <taxon>Mollisiaceae</taxon>
        <taxon>Mollisia</taxon>
    </lineage>
</organism>
<feature type="region of interest" description="Disordered" evidence="1">
    <location>
        <begin position="205"/>
        <end position="308"/>
    </location>
</feature>